<gene>
    <name evidence="3" type="ORF">ACFPYN_12030</name>
</gene>
<dbReference type="PANTHER" id="PTHR41248">
    <property type="entry name" value="NORD PROTEIN"/>
    <property type="match status" value="1"/>
</dbReference>
<dbReference type="PANTHER" id="PTHR41248:SF1">
    <property type="entry name" value="NORD PROTEIN"/>
    <property type="match status" value="1"/>
</dbReference>
<dbReference type="RefSeq" id="WP_377734467.1">
    <property type="nucleotide sequence ID" value="NZ_JBHSRI010000018.1"/>
</dbReference>
<dbReference type="Proteomes" id="UP001596170">
    <property type="component" value="Unassembled WGS sequence"/>
</dbReference>
<organism evidence="3 4">
    <name type="scientific">Paenisporosarcina macmurdoensis</name>
    <dbReference type="NCBI Taxonomy" id="212659"/>
    <lineage>
        <taxon>Bacteria</taxon>
        <taxon>Bacillati</taxon>
        <taxon>Bacillota</taxon>
        <taxon>Bacilli</taxon>
        <taxon>Bacillales</taxon>
        <taxon>Caryophanaceae</taxon>
        <taxon>Paenisporosarcina</taxon>
    </lineage>
</organism>
<evidence type="ECO:0000313" key="3">
    <source>
        <dbReference type="EMBL" id="MFC6040149.1"/>
    </source>
</evidence>
<dbReference type="Gene3D" id="3.40.50.410">
    <property type="entry name" value="von Willebrand factor, type A domain"/>
    <property type="match status" value="1"/>
</dbReference>
<dbReference type="EMBL" id="JBHSRI010000018">
    <property type="protein sequence ID" value="MFC6040149.1"/>
    <property type="molecule type" value="Genomic_DNA"/>
</dbReference>
<evidence type="ECO:0000313" key="4">
    <source>
        <dbReference type="Proteomes" id="UP001596170"/>
    </source>
</evidence>
<evidence type="ECO:0000256" key="1">
    <source>
        <dbReference type="SAM" id="MobiDB-lite"/>
    </source>
</evidence>
<dbReference type="InterPro" id="IPR002035">
    <property type="entry name" value="VWF_A"/>
</dbReference>
<evidence type="ECO:0000259" key="2">
    <source>
        <dbReference type="SMART" id="SM00327"/>
    </source>
</evidence>
<feature type="region of interest" description="Disordered" evidence="1">
    <location>
        <begin position="272"/>
        <end position="361"/>
    </location>
</feature>
<protein>
    <submittedName>
        <fullName evidence="3">VWA domain-containing protein</fullName>
    </submittedName>
</protein>
<feature type="compositionally biased region" description="Basic and acidic residues" evidence="1">
    <location>
        <begin position="272"/>
        <end position="289"/>
    </location>
</feature>
<feature type="domain" description="VWFA" evidence="2">
    <location>
        <begin position="436"/>
        <end position="626"/>
    </location>
</feature>
<dbReference type="SUPFAM" id="SSF53300">
    <property type="entry name" value="vWA-like"/>
    <property type="match status" value="1"/>
</dbReference>
<dbReference type="InterPro" id="IPR036465">
    <property type="entry name" value="vWFA_dom_sf"/>
</dbReference>
<dbReference type="InterPro" id="IPR051928">
    <property type="entry name" value="NorD/CobT"/>
</dbReference>
<accession>A0ABW1L8V4</accession>
<proteinExistence type="predicted"/>
<dbReference type="CDD" id="cd01454">
    <property type="entry name" value="vWA_norD_type"/>
    <property type="match status" value="1"/>
</dbReference>
<feature type="compositionally biased region" description="Acidic residues" evidence="1">
    <location>
        <begin position="302"/>
        <end position="311"/>
    </location>
</feature>
<comment type="caution">
    <text evidence="3">The sequence shown here is derived from an EMBL/GenBank/DDBJ whole genome shotgun (WGS) entry which is preliminary data.</text>
</comment>
<dbReference type="SMART" id="SM00327">
    <property type="entry name" value="VWA"/>
    <property type="match status" value="1"/>
</dbReference>
<feature type="compositionally biased region" description="Basic and acidic residues" evidence="1">
    <location>
        <begin position="331"/>
        <end position="359"/>
    </location>
</feature>
<reference evidence="4" key="1">
    <citation type="journal article" date="2019" name="Int. J. Syst. Evol. Microbiol.">
        <title>The Global Catalogue of Microorganisms (GCM) 10K type strain sequencing project: providing services to taxonomists for standard genome sequencing and annotation.</title>
        <authorList>
            <consortium name="The Broad Institute Genomics Platform"/>
            <consortium name="The Broad Institute Genome Sequencing Center for Infectious Disease"/>
            <person name="Wu L."/>
            <person name="Ma J."/>
        </authorList>
    </citation>
    <scope>NUCLEOTIDE SEQUENCE [LARGE SCALE GENOMIC DNA]</scope>
    <source>
        <strain evidence="4">CCUG 54527</strain>
    </source>
</reference>
<sequence>MSSVNRFIQFNNETINAKRMIQLEQLARALGRSPYLTLTVRKLMEFRPKEGAVSISHFWNHRDPEIEQKGQLSDLYLLTSGFWRHFDLAAWDTYKKKVSHLPIREFALQLAISAEEFRLSNLIRQERPGTDSAFVIREEVYTTFHEQQLMVNFSKGFMSDSLFSFLYIALRKGSPTSILIEEYPSYFNRVLAKWQFVFDSKSTAESCQICLDILYLLEEEMMKDLTHIFISLHENLKEVPVYEEKNKRRIDQQDSDDLAPSESIEEMFRTWHRESEKQQGPHLEFELTKGNKGKTNNGRVEEGDESNDIDSEGSGTSSANKKSKQTAKMNGKSEKKQTKQSGERFGDEHQNVTFEEKKINQKANHNLKNTISIIRAEQKPYVKAFTKEMRKRMDQKQESKRTRLSKGRLTPNLTSLLTEQRPKPFYKKNNPSLPMDAVFGLLIDSSASMIDKMEETKKAVLLFHDVLRDLSIRHDIVSYYEDAYEASDQEQPNSFLFCHQVEDGLKDHSEAIFSLEAHDDNRDGLAIRWMAERLLKRSEKHKFILLFSDGEPSAYGYAANGIIDTAEAVIEAEKKGIHLLHLFLSAEQPVEEQLQLFHMMFGAKTATAKNVDEFTTQTLRLLRRMLYLVVK</sequence>
<keyword evidence="4" id="KW-1185">Reference proteome</keyword>
<name>A0ABW1L8V4_9BACL</name>